<dbReference type="Proteomes" id="UP000252519">
    <property type="component" value="Unassembled WGS sequence"/>
</dbReference>
<feature type="compositionally biased region" description="Basic and acidic residues" evidence="1">
    <location>
        <begin position="136"/>
        <end position="147"/>
    </location>
</feature>
<dbReference type="OrthoDB" id="5855345at2759"/>
<evidence type="ECO:0000313" key="3">
    <source>
        <dbReference type="Proteomes" id="UP000252519"/>
    </source>
</evidence>
<evidence type="ECO:0000256" key="1">
    <source>
        <dbReference type="SAM" id="MobiDB-lite"/>
    </source>
</evidence>
<name>A0A368FFQ4_ANCCA</name>
<dbReference type="InterPro" id="IPR000884">
    <property type="entry name" value="TSP1_rpt"/>
</dbReference>
<sequence length="396" mass="44736">RVIHPTTVRTTTARPTTTSTTTREPIIEEDPQELSQDTLHALDWMLQNITKIAEKGDEAFMKYVLPCYINRALQVNSDDHTNFVDTPQEASNSEPTELAVQLATIKRPNHKKSSKPKKTKKGRRKGLSMKRKAKKLRDPVGHVHSGEFKPKQVDKKKMFPKFKSTITMASRARSFGVRTVNEDKDENKWDQAIIEEAPKTTSQKEVEKKDLATTEDPVRLMEEIKTLQSLMDDMEKRVHNITVDQETAKKKSQEETSPSYPPEEIPAAMDLSLVPSQTGFLPGHNQEFHQQPMHIITEGTAAVGDSHWTEWGSWANCFCGKQVRTRRCIYSSAMSSGCQGNSFESRSCTGGWCPVPTETTRPEVTTTKMPQVPPEKPSDPLRHFRPLQLHTATSLS</sequence>
<protein>
    <recommendedName>
        <fullName evidence="4">Thrombospondin type 1 domain protein</fullName>
    </recommendedName>
</protein>
<evidence type="ECO:0000313" key="2">
    <source>
        <dbReference type="EMBL" id="RCN31051.1"/>
    </source>
</evidence>
<dbReference type="EMBL" id="JOJR01001401">
    <property type="protein sequence ID" value="RCN31051.1"/>
    <property type="molecule type" value="Genomic_DNA"/>
</dbReference>
<feature type="region of interest" description="Disordered" evidence="1">
    <location>
        <begin position="106"/>
        <end position="147"/>
    </location>
</feature>
<dbReference type="AlphaFoldDB" id="A0A368FFQ4"/>
<feature type="compositionally biased region" description="Basic residues" evidence="1">
    <location>
        <begin position="107"/>
        <end position="135"/>
    </location>
</feature>
<keyword evidence="3" id="KW-1185">Reference proteome</keyword>
<reference evidence="2 3" key="1">
    <citation type="submission" date="2014-10" db="EMBL/GenBank/DDBJ databases">
        <title>Draft genome of the hookworm Ancylostoma caninum.</title>
        <authorList>
            <person name="Mitreva M."/>
        </authorList>
    </citation>
    <scope>NUCLEOTIDE SEQUENCE [LARGE SCALE GENOMIC DNA]</scope>
    <source>
        <strain evidence="2 3">Baltimore</strain>
    </source>
</reference>
<organism evidence="2 3">
    <name type="scientific">Ancylostoma caninum</name>
    <name type="common">Dog hookworm</name>
    <dbReference type="NCBI Taxonomy" id="29170"/>
    <lineage>
        <taxon>Eukaryota</taxon>
        <taxon>Metazoa</taxon>
        <taxon>Ecdysozoa</taxon>
        <taxon>Nematoda</taxon>
        <taxon>Chromadorea</taxon>
        <taxon>Rhabditida</taxon>
        <taxon>Rhabditina</taxon>
        <taxon>Rhabditomorpha</taxon>
        <taxon>Strongyloidea</taxon>
        <taxon>Ancylostomatidae</taxon>
        <taxon>Ancylostomatinae</taxon>
        <taxon>Ancylostoma</taxon>
    </lineage>
</organism>
<comment type="caution">
    <text evidence="2">The sequence shown here is derived from an EMBL/GenBank/DDBJ whole genome shotgun (WGS) entry which is preliminary data.</text>
</comment>
<feature type="non-terminal residue" evidence="2">
    <location>
        <position position="1"/>
    </location>
</feature>
<feature type="compositionally biased region" description="Low complexity" evidence="1">
    <location>
        <begin position="357"/>
        <end position="367"/>
    </location>
</feature>
<gene>
    <name evidence="2" type="ORF">ANCCAN_23179</name>
</gene>
<evidence type="ECO:0008006" key="4">
    <source>
        <dbReference type="Google" id="ProtNLM"/>
    </source>
</evidence>
<accession>A0A368FFQ4</accession>
<proteinExistence type="predicted"/>
<feature type="region of interest" description="Disordered" evidence="1">
    <location>
        <begin position="357"/>
        <end position="385"/>
    </location>
</feature>
<dbReference type="PROSITE" id="PS50092">
    <property type="entry name" value="TSP1"/>
    <property type="match status" value="1"/>
</dbReference>
<feature type="region of interest" description="Disordered" evidence="1">
    <location>
        <begin position="1"/>
        <end position="22"/>
    </location>
</feature>